<proteinExistence type="predicted"/>
<dbReference type="GeneID" id="89478938"/>
<dbReference type="PATRIC" id="fig|104102.7.peg.1071"/>
<protein>
    <recommendedName>
        <fullName evidence="3">Alpha 1,4-glycosyltransferase domain-containing protein</fullName>
    </recommendedName>
</protein>
<dbReference type="EMBL" id="JOKM01000037">
    <property type="protein sequence ID" value="KGB24558.1"/>
    <property type="molecule type" value="Genomic_DNA"/>
</dbReference>
<organism evidence="1 2">
    <name type="scientific">Acetobacter tropicalis</name>
    <dbReference type="NCBI Taxonomy" id="104102"/>
    <lineage>
        <taxon>Bacteria</taxon>
        <taxon>Pseudomonadati</taxon>
        <taxon>Pseudomonadota</taxon>
        <taxon>Alphaproteobacteria</taxon>
        <taxon>Acetobacterales</taxon>
        <taxon>Acetobacteraceae</taxon>
        <taxon>Acetobacter</taxon>
    </lineage>
</organism>
<dbReference type="STRING" id="104102.AtDm6_1078"/>
<comment type="caution">
    <text evidence="1">The sequence shown here is derived from an EMBL/GenBank/DDBJ whole genome shotgun (WGS) entry which is preliminary data.</text>
</comment>
<evidence type="ECO:0000313" key="2">
    <source>
        <dbReference type="Proteomes" id="UP000029448"/>
    </source>
</evidence>
<dbReference type="AlphaFoldDB" id="A0A095B6G5"/>
<dbReference type="RefSeq" id="WP_150395721.1">
    <property type="nucleotide sequence ID" value="NZ_JAUYUW010000001.1"/>
</dbReference>
<accession>A0A095B6G5</accession>
<evidence type="ECO:0000313" key="1">
    <source>
        <dbReference type="EMBL" id="KGB24558.1"/>
    </source>
</evidence>
<name>A0A095B6G5_9PROT</name>
<evidence type="ECO:0008006" key="3">
    <source>
        <dbReference type="Google" id="ProtNLM"/>
    </source>
</evidence>
<keyword evidence="2" id="KW-1185">Reference proteome</keyword>
<sequence length="293" mass="33902">MTYSSLSFGTFWYGGRLSALERACAYSLVRQGYELTLYSYCPVYNIPEGVFLADADLIVPQEMTQHFIFNDAPDLGHFSDFFRYCMIQKTQKIWVDLDMLFLSTPYMGPCGNIVVKEQQGSVNGAILSITLPGVVDELISRSIALMDKKLRWGETGPLLLDSVFSNNNYVNKISSEIYYPIDHLNIYRVFLPEEMEWCERNTSQAVALHLFNNILNKIGYWKNIAPPEGSYLHNILRNIDALEFFENIYPDYIIRNIINNYNLRLNGEDLGIKNIVKQILPSMYRTYTHYRPT</sequence>
<reference evidence="1 2" key="1">
    <citation type="submission" date="2014-06" db="EMBL/GenBank/DDBJ databases">
        <title>Functional and comparative genomic analyses of the Drosophila gut microbiota identify candidate symbiosis factors.</title>
        <authorList>
            <person name="Newell P.D."/>
            <person name="Chaston J.M."/>
            <person name="Douglas A.E."/>
        </authorList>
    </citation>
    <scope>NUCLEOTIDE SEQUENCE [LARGE SCALE GENOMIC DNA]</scope>
    <source>
        <strain evidence="1 2">DmCS_006</strain>
    </source>
</reference>
<dbReference type="Proteomes" id="UP000029448">
    <property type="component" value="Unassembled WGS sequence"/>
</dbReference>
<gene>
    <name evidence="1" type="ORF">AtDm6_1078</name>
</gene>